<dbReference type="PANTHER" id="PTHR25462">
    <property type="entry name" value="BONUS, ISOFORM C-RELATED"/>
    <property type="match status" value="1"/>
</dbReference>
<dbReference type="OrthoDB" id="6124177at2759"/>
<dbReference type="SUPFAM" id="SSF63829">
    <property type="entry name" value="Calcium-dependent phosphotriesterase"/>
    <property type="match status" value="1"/>
</dbReference>
<dbReference type="PROSITE" id="PS50119">
    <property type="entry name" value="ZF_BBOX"/>
    <property type="match status" value="2"/>
</dbReference>
<dbReference type="EMBL" id="UYJE01004080">
    <property type="protein sequence ID" value="VDI24778.1"/>
    <property type="molecule type" value="Genomic_DNA"/>
</dbReference>
<keyword evidence="1" id="KW-0862">Zinc</keyword>
<keyword evidence="1" id="KW-0479">Metal-binding</keyword>
<dbReference type="Proteomes" id="UP000596742">
    <property type="component" value="Unassembled WGS sequence"/>
</dbReference>
<sequence length="544" mass="61172">MADSELCAGCQRHNEDIKAVSWCSDCSELVCKSCARAHERMSPPHKVVPMKEIQQLSSSLLKLSKNCENHPDQKIVLFCCQHDKVICDSCVPVSHQNCKPIISIEKAARGVKDSTAISDLERRLDNLSKVTDNILGKTGITLNNLTKSRNSIKKRVTEMKQRVLAHLDKIEADILKDIDTKYKYCNDTVSRNEYGVKSSIHSLSTWKRDLKSLKQNTSEIHLFRAVKFLDAKTHQKELDIREIQKATVPILTYHPPEEESNMKKLIQDLGTITVDNIPVPMSVLDIDQQGQFLVKNEKKLSLTHSIQTTKLGDGDYIDSGCFIPGESLLLGDSSGKKLYVCKLDGSKPKIINLDSFPQRITLYDHNHAVVSVDNEGIQIINLTLKPGRIIKVDGICIGITCVKDKIWVKNQDNTLTIVDIDGRVLNTIQTTFNPWNICANKDGDVYCTDHYSDKVYLITSDGKEREIYSSPDLRGTDDVVVDDRGDVYVSGYKSNNIHRISNDGHDIVLTADDGIKQPYGLSYNCETRELLVINNNYEFGFISK</sequence>
<dbReference type="SMART" id="SM00336">
    <property type="entry name" value="BBOX"/>
    <property type="match status" value="2"/>
</dbReference>
<evidence type="ECO:0000259" key="2">
    <source>
        <dbReference type="PROSITE" id="PS50119"/>
    </source>
</evidence>
<evidence type="ECO:0000313" key="3">
    <source>
        <dbReference type="EMBL" id="VDI24778.1"/>
    </source>
</evidence>
<dbReference type="Pfam" id="PF00643">
    <property type="entry name" value="zf-B_box"/>
    <property type="match status" value="1"/>
</dbReference>
<feature type="domain" description="B box-type" evidence="2">
    <location>
        <begin position="62"/>
        <end position="96"/>
    </location>
</feature>
<evidence type="ECO:0000256" key="1">
    <source>
        <dbReference type="PROSITE-ProRule" id="PRU00024"/>
    </source>
</evidence>
<organism evidence="3 4">
    <name type="scientific">Mytilus galloprovincialis</name>
    <name type="common">Mediterranean mussel</name>
    <dbReference type="NCBI Taxonomy" id="29158"/>
    <lineage>
        <taxon>Eukaryota</taxon>
        <taxon>Metazoa</taxon>
        <taxon>Spiralia</taxon>
        <taxon>Lophotrochozoa</taxon>
        <taxon>Mollusca</taxon>
        <taxon>Bivalvia</taxon>
        <taxon>Autobranchia</taxon>
        <taxon>Pteriomorphia</taxon>
        <taxon>Mytilida</taxon>
        <taxon>Mytiloidea</taxon>
        <taxon>Mytilidae</taxon>
        <taxon>Mytilinae</taxon>
        <taxon>Mytilus</taxon>
    </lineage>
</organism>
<dbReference type="InterPro" id="IPR047153">
    <property type="entry name" value="TRIM45/56/19-like"/>
</dbReference>
<dbReference type="GO" id="GO:0008270">
    <property type="term" value="F:zinc ion binding"/>
    <property type="evidence" value="ECO:0007669"/>
    <property type="project" value="UniProtKB-KW"/>
</dbReference>
<reference evidence="3" key="1">
    <citation type="submission" date="2018-11" db="EMBL/GenBank/DDBJ databases">
        <authorList>
            <person name="Alioto T."/>
            <person name="Alioto T."/>
        </authorList>
    </citation>
    <scope>NUCLEOTIDE SEQUENCE</scope>
</reference>
<dbReference type="InterPro" id="IPR011042">
    <property type="entry name" value="6-blade_b-propeller_TolB-like"/>
</dbReference>
<protein>
    <recommendedName>
        <fullName evidence="2">B box-type domain-containing protein</fullName>
    </recommendedName>
</protein>
<dbReference type="InterPro" id="IPR000315">
    <property type="entry name" value="Znf_B-box"/>
</dbReference>
<feature type="domain" description="B box-type" evidence="2">
    <location>
        <begin position="10"/>
        <end position="50"/>
    </location>
</feature>
<dbReference type="SUPFAM" id="SSF57845">
    <property type="entry name" value="B-box zinc-binding domain"/>
    <property type="match status" value="1"/>
</dbReference>
<dbReference type="PANTHER" id="PTHR25462:SF296">
    <property type="entry name" value="MEIOTIC P26, ISOFORM F"/>
    <property type="match status" value="1"/>
</dbReference>
<gene>
    <name evidence="3" type="ORF">MGAL_10B046563</name>
</gene>
<keyword evidence="1" id="KW-0863">Zinc-finger</keyword>
<keyword evidence="4" id="KW-1185">Reference proteome</keyword>
<dbReference type="AlphaFoldDB" id="A0A8B6DT62"/>
<proteinExistence type="predicted"/>
<accession>A0A8B6DT62</accession>
<dbReference type="Gene3D" id="3.30.160.60">
    <property type="entry name" value="Classic Zinc Finger"/>
    <property type="match status" value="1"/>
</dbReference>
<name>A0A8B6DT62_MYTGA</name>
<evidence type="ECO:0000313" key="4">
    <source>
        <dbReference type="Proteomes" id="UP000596742"/>
    </source>
</evidence>
<dbReference type="Gene3D" id="2.120.10.30">
    <property type="entry name" value="TolB, C-terminal domain"/>
    <property type="match status" value="1"/>
</dbReference>
<comment type="caution">
    <text evidence="3">The sequence shown here is derived from an EMBL/GenBank/DDBJ whole genome shotgun (WGS) entry which is preliminary data.</text>
</comment>